<organism evidence="1 2">
    <name type="scientific">Clavispora lusitaniae</name>
    <name type="common">Candida lusitaniae</name>
    <dbReference type="NCBI Taxonomy" id="36911"/>
    <lineage>
        <taxon>Eukaryota</taxon>
        <taxon>Fungi</taxon>
        <taxon>Dikarya</taxon>
        <taxon>Ascomycota</taxon>
        <taxon>Saccharomycotina</taxon>
        <taxon>Pichiomycetes</taxon>
        <taxon>Metschnikowiaceae</taxon>
        <taxon>Clavispora</taxon>
    </lineage>
</organism>
<gene>
    <name evidence="1" type="ORF">EJF14_50170</name>
</gene>
<dbReference type="Proteomes" id="UP000326582">
    <property type="component" value="Chromosome 5"/>
</dbReference>
<sequence>MANARTIKRIVPLLVICGLAYINYAACYIVGHNELYRHHSRGAAFVLWILLGILETSLFLYWGLILLRGPAKCPQIQPFDIHNTGDPSLSPLPSIFVCDKQGYPFWCGTCQSIKPSRSFHSNDTRYCCLRFDHYCLWIGSSIGRDNQVPFIKFVCFFDAFFILILACVASTTRSAFKRSKSNLPHYIILYVLCLFWILMTSILLVMQLVYITKNWTTIDEITIRQALKYSRWERRMRKRNYKTNFFSPAPPRTELGIRYVNVAHEGRRVVVSYRTKDLAFSQGFQINLINLMLNGNRNDNLVGREDNASEFMKALLLLLVPYVDIFMCKPRMTLPTYDDCSDEFSPFFIDNIKSKIKEQKFELPSYDQTTKAPEEPTIEKPSTQA</sequence>
<accession>A0ACD0WN33</accession>
<keyword evidence="2" id="KW-1185">Reference proteome</keyword>
<reference evidence="2" key="1">
    <citation type="journal article" date="2019" name="MBio">
        <title>Comparative genomics for the elucidation of multidrug resistance (MDR) in Candida lusitaniae.</title>
        <authorList>
            <person name="Kannan A."/>
            <person name="Asner S.A."/>
            <person name="Trachsel E."/>
            <person name="Kelly S."/>
            <person name="Parker J."/>
            <person name="Sanglard D."/>
        </authorList>
    </citation>
    <scope>NUCLEOTIDE SEQUENCE [LARGE SCALE GENOMIC DNA]</scope>
    <source>
        <strain evidence="2">P1</strain>
    </source>
</reference>
<evidence type="ECO:0000313" key="2">
    <source>
        <dbReference type="Proteomes" id="UP000326582"/>
    </source>
</evidence>
<protein>
    <submittedName>
        <fullName evidence="1">Palmitoyltransferase</fullName>
    </submittedName>
</protein>
<evidence type="ECO:0000313" key="1">
    <source>
        <dbReference type="EMBL" id="QFZ28952.1"/>
    </source>
</evidence>
<name>A0ACD0WN33_CLALS</name>
<dbReference type="EMBL" id="CP038488">
    <property type="protein sequence ID" value="QFZ28952.1"/>
    <property type="molecule type" value="Genomic_DNA"/>
</dbReference>
<proteinExistence type="predicted"/>